<proteinExistence type="predicted"/>
<evidence type="ECO:0000313" key="5">
    <source>
        <dbReference type="EMBL" id="CAD8070749.1"/>
    </source>
</evidence>
<dbReference type="InterPro" id="IPR001841">
    <property type="entry name" value="Znf_RING"/>
</dbReference>
<evidence type="ECO:0000259" key="4">
    <source>
        <dbReference type="PROSITE" id="PS50105"/>
    </source>
</evidence>
<dbReference type="EMBL" id="CAJJDM010000046">
    <property type="protein sequence ID" value="CAD8070749.1"/>
    <property type="molecule type" value="Genomic_DNA"/>
</dbReference>
<evidence type="ECO:0000313" key="6">
    <source>
        <dbReference type="Proteomes" id="UP000688137"/>
    </source>
</evidence>
<dbReference type="CDD" id="cd00060">
    <property type="entry name" value="FHA"/>
    <property type="match status" value="2"/>
</dbReference>
<dbReference type="OMA" id="TNGSWIR"/>
<dbReference type="InterPro" id="IPR050923">
    <property type="entry name" value="Cell_Proc_Reg/RNA_Proc"/>
</dbReference>
<feature type="domain" description="SAM" evidence="4">
    <location>
        <begin position="113"/>
        <end position="177"/>
    </location>
</feature>
<dbReference type="FunFam" id="2.60.200.20:FF:000081">
    <property type="entry name" value="Uncharacterized protein"/>
    <property type="match status" value="1"/>
</dbReference>
<feature type="domain" description="FHA" evidence="2">
    <location>
        <begin position="294"/>
        <end position="338"/>
    </location>
</feature>
<dbReference type="Pfam" id="PF13920">
    <property type="entry name" value="zf-C3HC4_3"/>
    <property type="match status" value="1"/>
</dbReference>
<evidence type="ECO:0000259" key="2">
    <source>
        <dbReference type="PROSITE" id="PS50006"/>
    </source>
</evidence>
<dbReference type="AlphaFoldDB" id="A0A8S1LU68"/>
<keyword evidence="1" id="KW-0862">Zinc</keyword>
<gene>
    <name evidence="5" type="ORF">PPRIM_AZ9-3.1.T0460119</name>
</gene>
<dbReference type="Pfam" id="PF00536">
    <property type="entry name" value="SAM_1"/>
    <property type="match status" value="1"/>
</dbReference>
<dbReference type="PROSITE" id="PS50089">
    <property type="entry name" value="ZF_RING_2"/>
    <property type="match status" value="1"/>
</dbReference>
<dbReference type="GO" id="GO:0008270">
    <property type="term" value="F:zinc ion binding"/>
    <property type="evidence" value="ECO:0007669"/>
    <property type="project" value="UniProtKB-KW"/>
</dbReference>
<comment type="caution">
    <text evidence="5">The sequence shown here is derived from an EMBL/GenBank/DDBJ whole genome shotgun (WGS) entry which is preliminary data.</text>
</comment>
<dbReference type="InterPro" id="IPR001660">
    <property type="entry name" value="SAM"/>
</dbReference>
<dbReference type="SMART" id="SM00240">
    <property type="entry name" value="FHA"/>
    <property type="match status" value="2"/>
</dbReference>
<feature type="domain" description="FHA" evidence="2">
    <location>
        <begin position="398"/>
        <end position="448"/>
    </location>
</feature>
<accession>A0A8S1LU68</accession>
<keyword evidence="6" id="KW-1185">Reference proteome</keyword>
<sequence length="536" mass="62770">MSIHMIVKQTFESQDSQTNRDNYQELVQSIYYIFTWKLEQYEEDRIRIECKKYNYRSQQFKHQQFQIMSTYQIERSKKYICQQLFSVSAFKFKIQNMDYETLFVILPKEPKKWSREDVSLWLKFVGLQSLQSTFTNNSIDGSCLELIEENDLVDDLGINSKIVRKKLMHWLKTGLKEYTQHIKSVIIDDKRCDKMEQENATLENTESAQAQYGQINISHEMMTNYIKNNEMQSQQFQQPLCEIENKPQFLKKQQTGIQLEQEIENFVTQIQNELIIQPTEGPQTNFYCIKEQGGKIGRHSNNQILILEESISRFHAEIVFQNEQFYIKDIGSTTGTFIKVESKLELQVGMIIELGSNQFEIQQLCMNNQLVEIIMFIIEGLNSSEKHIIALNPQKCVTTVGRKQNADLTFSEDHHLSNIHAKICLIEGRVYLEDMGSTNGSWIRLSKEGQFSQLYPLENQTVFKIGTTSTYLCKRTTQLITDKNNENNCIICIENDRDALYMPCKHNTACLKCSKNLKDCPICRTKIQDVIRIYKN</sequence>
<dbReference type="FunFam" id="1.10.150.50:FF:000128">
    <property type="entry name" value="Uncharacterized protein"/>
    <property type="match status" value="1"/>
</dbReference>
<dbReference type="Pfam" id="PF00498">
    <property type="entry name" value="FHA"/>
    <property type="match status" value="2"/>
</dbReference>
<organism evidence="5 6">
    <name type="scientific">Paramecium primaurelia</name>
    <dbReference type="NCBI Taxonomy" id="5886"/>
    <lineage>
        <taxon>Eukaryota</taxon>
        <taxon>Sar</taxon>
        <taxon>Alveolata</taxon>
        <taxon>Ciliophora</taxon>
        <taxon>Intramacronucleata</taxon>
        <taxon>Oligohymenophorea</taxon>
        <taxon>Peniculida</taxon>
        <taxon>Parameciidae</taxon>
        <taxon>Paramecium</taxon>
    </lineage>
</organism>
<keyword evidence="1" id="KW-0863">Zinc-finger</keyword>
<dbReference type="FunFam" id="3.30.40.10:FF:000901">
    <property type="entry name" value="RING finger protein B"/>
    <property type="match status" value="1"/>
</dbReference>
<dbReference type="FunFam" id="2.60.200.20:FF:000114">
    <property type="entry name" value="Uncharacterized protein"/>
    <property type="match status" value="1"/>
</dbReference>
<dbReference type="SMART" id="SM00454">
    <property type="entry name" value="SAM"/>
    <property type="match status" value="1"/>
</dbReference>
<dbReference type="PROSITE" id="PS50006">
    <property type="entry name" value="FHA_DOMAIN"/>
    <property type="match status" value="2"/>
</dbReference>
<reference evidence="5" key="1">
    <citation type="submission" date="2021-01" db="EMBL/GenBank/DDBJ databases">
        <authorList>
            <consortium name="Genoscope - CEA"/>
            <person name="William W."/>
        </authorList>
    </citation>
    <scope>NUCLEOTIDE SEQUENCE</scope>
</reference>
<dbReference type="Proteomes" id="UP000688137">
    <property type="component" value="Unassembled WGS sequence"/>
</dbReference>
<feature type="domain" description="RING-type" evidence="3">
    <location>
        <begin position="489"/>
        <end position="524"/>
    </location>
</feature>
<name>A0A8S1LU68_PARPR</name>
<dbReference type="CDD" id="cd09487">
    <property type="entry name" value="SAM_superfamily"/>
    <property type="match status" value="1"/>
</dbReference>
<evidence type="ECO:0000259" key="3">
    <source>
        <dbReference type="PROSITE" id="PS50089"/>
    </source>
</evidence>
<evidence type="ECO:0000256" key="1">
    <source>
        <dbReference type="PROSITE-ProRule" id="PRU00175"/>
    </source>
</evidence>
<dbReference type="PANTHER" id="PTHR23308">
    <property type="entry name" value="NUCLEAR INHIBITOR OF PROTEIN PHOSPHATASE-1"/>
    <property type="match status" value="1"/>
</dbReference>
<dbReference type="PROSITE" id="PS50105">
    <property type="entry name" value="SAM_DOMAIN"/>
    <property type="match status" value="1"/>
</dbReference>
<dbReference type="InterPro" id="IPR000253">
    <property type="entry name" value="FHA_dom"/>
</dbReference>
<protein>
    <submittedName>
        <fullName evidence="5">Uncharacterized protein</fullName>
    </submittedName>
</protein>
<keyword evidence="1" id="KW-0479">Metal-binding</keyword>